<evidence type="ECO:0000256" key="1">
    <source>
        <dbReference type="SAM" id="MobiDB-lite"/>
    </source>
</evidence>
<dbReference type="AlphaFoldDB" id="A0A654CNY7"/>
<feature type="compositionally biased region" description="Basic and acidic residues" evidence="1">
    <location>
        <begin position="18"/>
        <end position="33"/>
    </location>
</feature>
<gene>
    <name evidence="2" type="ORF">SPHINGO8BC_51001</name>
</gene>
<proteinExistence type="predicted"/>
<evidence type="ECO:0000313" key="2">
    <source>
        <dbReference type="EMBL" id="VXC93793.1"/>
    </source>
</evidence>
<name>A0A654CNY7_SPHMU</name>
<dbReference type="EMBL" id="CABWMV010000024">
    <property type="protein sequence ID" value="VXC93793.1"/>
    <property type="molecule type" value="Genomic_DNA"/>
</dbReference>
<protein>
    <submittedName>
        <fullName evidence="2">Uncharacterized protein</fullName>
    </submittedName>
</protein>
<sequence length="51" mass="5892">MKHRRNTKEIADEAQANPKEDPNKEQRNTKEPAKNQQGISIAISLKILFFN</sequence>
<dbReference type="Proteomes" id="UP000432350">
    <property type="component" value="Unassembled WGS sequence"/>
</dbReference>
<reference evidence="2 3" key="1">
    <citation type="submission" date="2019-10" db="EMBL/GenBank/DDBJ databases">
        <authorList>
            <person name="Karimi E."/>
        </authorList>
    </citation>
    <scope>NUCLEOTIDE SEQUENCE [LARGE SCALE GENOMIC DNA]</scope>
    <source>
        <strain evidence="2 3">Sphingobacterium sp. 8BC</strain>
    </source>
</reference>
<accession>A0A654CNY7</accession>
<feature type="region of interest" description="Disordered" evidence="1">
    <location>
        <begin position="1"/>
        <end position="38"/>
    </location>
</feature>
<organism evidence="2 3">
    <name type="scientific">Sphingobacterium multivorum</name>
    <dbReference type="NCBI Taxonomy" id="28454"/>
    <lineage>
        <taxon>Bacteria</taxon>
        <taxon>Pseudomonadati</taxon>
        <taxon>Bacteroidota</taxon>
        <taxon>Sphingobacteriia</taxon>
        <taxon>Sphingobacteriales</taxon>
        <taxon>Sphingobacteriaceae</taxon>
        <taxon>Sphingobacterium</taxon>
    </lineage>
</organism>
<evidence type="ECO:0000313" key="3">
    <source>
        <dbReference type="Proteomes" id="UP000432350"/>
    </source>
</evidence>